<keyword evidence="1" id="KW-0472">Membrane</keyword>
<gene>
    <name evidence="2" type="ORF">HMPREF0179_02540</name>
</gene>
<dbReference type="HOGENOM" id="CLU_042032_0_0_7"/>
<dbReference type="STRING" id="563192.HMPREF0179_02540"/>
<evidence type="ECO:0000313" key="3">
    <source>
        <dbReference type="Proteomes" id="UP000006034"/>
    </source>
</evidence>
<keyword evidence="3" id="KW-1185">Reference proteome</keyword>
<evidence type="ECO:0000313" key="2">
    <source>
        <dbReference type="EMBL" id="EFV43642.1"/>
    </source>
</evidence>
<dbReference type="OrthoDB" id="5499023at2"/>
<keyword evidence="1" id="KW-0812">Transmembrane</keyword>
<name>E5Y8M2_BILW3</name>
<dbReference type="GeneID" id="78085670"/>
<organism evidence="2 3">
    <name type="scientific">Bilophila wadsworthia (strain 3_1_6)</name>
    <dbReference type="NCBI Taxonomy" id="563192"/>
    <lineage>
        <taxon>Bacteria</taxon>
        <taxon>Pseudomonadati</taxon>
        <taxon>Thermodesulfobacteriota</taxon>
        <taxon>Desulfovibrionia</taxon>
        <taxon>Desulfovibrionales</taxon>
        <taxon>Desulfovibrionaceae</taxon>
        <taxon>Bilophila</taxon>
    </lineage>
</organism>
<evidence type="ECO:0000256" key="1">
    <source>
        <dbReference type="SAM" id="Phobius"/>
    </source>
</evidence>
<dbReference type="AlphaFoldDB" id="E5Y8M2"/>
<dbReference type="eggNOG" id="ENOG5031XXT">
    <property type="taxonomic scope" value="Bacteria"/>
</dbReference>
<protein>
    <submittedName>
        <fullName evidence="2">Uncharacterized protein</fullName>
    </submittedName>
</protein>
<sequence length="528" mass="61252">MSYSIVRRRRRPNASLLAEAVRTIGKRRFEIRQQVSCPLEDRKLHYLVETWFFFPQSLQINRWSYTATDYQQSLKNYIRLGVPIRPLESLLGGELPPPLRKLEAEEGGGEEIIELTLPEQFPDILEDCSRRLDDLLWQNTPETRERYEDSLKLFCIAFRVSLLARKNAVLAIEDGSERTRAAYDLTRLAVACLKRYRKLLGKRAKAARNLLRAPAFLYCDEYLSIITTRTLGEIVRRLSPVHKCSTYILACFGAQRAYRRSCYPESMPSKTGDNELPVFRWSVLKKYVDMPLFLNVQRHSGNSLLEHVLYSLIAAVAMSLALTVTLLWEGAGSLSAPIFVIAVFAYICRERIKDVLKHKLFKVFGKWIPDRVLRVCDGYGRRLGHCAEQFRFADWDKLPKEVRVLRNRTHFVDILNAFHNEDILYYSKRIDIKELPDPFHEGKNLLLDISRFDISDFLRHADEVLDEPQGGMDDVVGGDKVYHVDMVRKITHRCGSDLERFRIVLTHAGIRRIDEIKPLFITTGDNYH</sequence>
<reference evidence="2 3" key="1">
    <citation type="submission" date="2010-10" db="EMBL/GenBank/DDBJ databases">
        <authorList>
            <consortium name="The Broad Institute Genome Sequencing Platform"/>
            <person name="Ward D."/>
            <person name="Earl A."/>
            <person name="Feldgarden M."/>
            <person name="Young S.K."/>
            <person name="Gargeya S."/>
            <person name="Zeng Q."/>
            <person name="Alvarado L."/>
            <person name="Berlin A."/>
            <person name="Bochicchio J."/>
            <person name="Chapman S.B."/>
            <person name="Chen Z."/>
            <person name="Freedman E."/>
            <person name="Gellesch M."/>
            <person name="Goldberg J."/>
            <person name="Griggs A."/>
            <person name="Gujja S."/>
            <person name="Heilman E."/>
            <person name="Heiman D."/>
            <person name="Howarth C."/>
            <person name="Mehta T."/>
            <person name="Neiman D."/>
            <person name="Pearson M."/>
            <person name="Roberts A."/>
            <person name="Saif S."/>
            <person name="Shea T."/>
            <person name="Shenoy N."/>
            <person name="Sisk P."/>
            <person name="Stolte C."/>
            <person name="Sykes S."/>
            <person name="White J."/>
            <person name="Yandava C."/>
            <person name="Allen-Vercoe E."/>
            <person name="Sibley C."/>
            <person name="Ambrose C.E."/>
            <person name="Strauss J."/>
            <person name="Daigneault M."/>
            <person name="Haas B."/>
            <person name="Nusbaum C."/>
            <person name="Birren B."/>
        </authorList>
    </citation>
    <scope>NUCLEOTIDE SEQUENCE [LARGE SCALE GENOMIC DNA]</scope>
    <source>
        <strain evidence="2 3">3_1_6</strain>
    </source>
</reference>
<accession>E5Y8M2</accession>
<dbReference type="Proteomes" id="UP000006034">
    <property type="component" value="Unassembled WGS sequence"/>
</dbReference>
<reference evidence="2 3" key="2">
    <citation type="submission" date="2013-04" db="EMBL/GenBank/DDBJ databases">
        <title>The Genome Sequence of Bilophila wadsworthia 3_1_6.</title>
        <authorList>
            <consortium name="The Broad Institute Genomics Platform"/>
            <person name="Earl A."/>
            <person name="Ward D."/>
            <person name="Feldgarden M."/>
            <person name="Gevers D."/>
            <person name="Sibley C."/>
            <person name="Strauss J."/>
            <person name="Allen-Vercoe E."/>
            <person name="Walker B."/>
            <person name="Young S."/>
            <person name="Zeng Q."/>
            <person name="Gargeya S."/>
            <person name="Fitzgerald M."/>
            <person name="Haas B."/>
            <person name="Abouelleil A."/>
            <person name="Allen A.W."/>
            <person name="Alvarado L."/>
            <person name="Arachchi H.M."/>
            <person name="Berlin A.M."/>
            <person name="Chapman S.B."/>
            <person name="Gainer-Dewar J."/>
            <person name="Goldberg J."/>
            <person name="Griggs A."/>
            <person name="Gujja S."/>
            <person name="Hansen M."/>
            <person name="Howarth C."/>
            <person name="Imamovic A."/>
            <person name="Ireland A."/>
            <person name="Larimer J."/>
            <person name="McCowan C."/>
            <person name="Murphy C."/>
            <person name="Pearson M."/>
            <person name="Poon T.W."/>
            <person name="Priest M."/>
            <person name="Roberts A."/>
            <person name="Saif S."/>
            <person name="Shea T."/>
            <person name="Sisk P."/>
            <person name="Sykes S."/>
            <person name="Wortman J."/>
            <person name="Nusbaum C."/>
            <person name="Birren B."/>
        </authorList>
    </citation>
    <scope>NUCLEOTIDE SEQUENCE [LARGE SCALE GENOMIC DNA]</scope>
    <source>
        <strain evidence="2 3">3_1_6</strain>
    </source>
</reference>
<dbReference type="EMBL" id="ADCP02000001">
    <property type="protein sequence ID" value="EFV43642.1"/>
    <property type="molecule type" value="Genomic_DNA"/>
</dbReference>
<feature type="transmembrane region" description="Helical" evidence="1">
    <location>
        <begin position="334"/>
        <end position="352"/>
    </location>
</feature>
<keyword evidence="1" id="KW-1133">Transmembrane helix</keyword>
<dbReference type="RefSeq" id="WP_005028407.1">
    <property type="nucleotide sequence ID" value="NZ_KE150238.1"/>
</dbReference>
<feature type="transmembrane region" description="Helical" evidence="1">
    <location>
        <begin position="308"/>
        <end position="328"/>
    </location>
</feature>
<comment type="caution">
    <text evidence="2">The sequence shown here is derived from an EMBL/GenBank/DDBJ whole genome shotgun (WGS) entry which is preliminary data.</text>
</comment>
<proteinExistence type="predicted"/>